<comment type="function">
    <text evidence="5">An accessory protein needed during the final step in the assembly of 30S ribosomal subunit, possibly for assembly of the head region. Essential for efficient processing of 16S rRNA. May be needed both before and after RbfA during the maturation of 16S rRNA. It has affinity for free ribosomal 30S subunits but not for 70S ribosomes.</text>
</comment>
<dbReference type="Proteomes" id="UP000017938">
    <property type="component" value="Unassembled WGS sequence"/>
</dbReference>
<dbReference type="STRING" id="1263015.BN580_01739"/>
<evidence type="ECO:0000256" key="3">
    <source>
        <dbReference type="ARBA" id="ARBA00022552"/>
    </source>
</evidence>
<keyword evidence="3 5" id="KW-0698">rRNA processing</keyword>
<dbReference type="NCBIfam" id="TIGR02273">
    <property type="entry name" value="16S_RimM"/>
    <property type="match status" value="1"/>
</dbReference>
<evidence type="ECO:0000313" key="10">
    <source>
        <dbReference type="Proteomes" id="UP000017938"/>
    </source>
</evidence>
<protein>
    <recommendedName>
        <fullName evidence="5">Ribosome maturation factor RimM</fullName>
    </recommendedName>
</protein>
<evidence type="ECO:0000259" key="7">
    <source>
        <dbReference type="Pfam" id="PF24986"/>
    </source>
</evidence>
<keyword evidence="4 5" id="KW-0143">Chaperone</keyword>
<dbReference type="InterPro" id="IPR011961">
    <property type="entry name" value="RimM"/>
</dbReference>
<dbReference type="InterPro" id="IPR056792">
    <property type="entry name" value="PRC_RimM"/>
</dbReference>
<dbReference type="Proteomes" id="UP001139365">
    <property type="component" value="Unassembled WGS sequence"/>
</dbReference>
<reference evidence="9 11" key="2">
    <citation type="submission" date="2022-03" db="EMBL/GenBank/DDBJ databases">
        <title>Metagenome-assembled genomes from swine fecal metagenomes.</title>
        <authorList>
            <person name="Holman D.B."/>
            <person name="Kommadath A."/>
        </authorList>
    </citation>
    <scope>NUCLEOTIDE SEQUENCE [LARGE SCALE GENOMIC DNA]</scope>
    <source>
        <strain evidence="9">SUG147</strain>
    </source>
</reference>
<dbReference type="Pfam" id="PF01782">
    <property type="entry name" value="RimM"/>
    <property type="match status" value="1"/>
</dbReference>
<dbReference type="PANTHER" id="PTHR33692:SF1">
    <property type="entry name" value="RIBOSOME MATURATION FACTOR RIMM"/>
    <property type="match status" value="1"/>
</dbReference>
<keyword evidence="2 5" id="KW-0690">Ribosome biogenesis</keyword>
<dbReference type="EMBL" id="CBFW010000272">
    <property type="protein sequence ID" value="CDC75089.1"/>
    <property type="molecule type" value="Genomic_DNA"/>
</dbReference>
<evidence type="ECO:0000313" key="8">
    <source>
        <dbReference type="EMBL" id="CDC75089.1"/>
    </source>
</evidence>
<evidence type="ECO:0000313" key="11">
    <source>
        <dbReference type="Proteomes" id="UP001139365"/>
    </source>
</evidence>
<evidence type="ECO:0000256" key="1">
    <source>
        <dbReference type="ARBA" id="ARBA00022490"/>
    </source>
</evidence>
<dbReference type="SUPFAM" id="SSF50346">
    <property type="entry name" value="PRC-barrel domain"/>
    <property type="match status" value="1"/>
</dbReference>
<feature type="domain" description="Ribosome maturation factor RimM PRC barrel" evidence="7">
    <location>
        <begin position="99"/>
        <end position="163"/>
    </location>
</feature>
<dbReference type="InterPro" id="IPR002676">
    <property type="entry name" value="RimM_N"/>
</dbReference>
<dbReference type="GO" id="GO:0005737">
    <property type="term" value="C:cytoplasm"/>
    <property type="evidence" value="ECO:0007669"/>
    <property type="project" value="UniProtKB-SubCell"/>
</dbReference>
<dbReference type="Gene3D" id="2.40.30.60">
    <property type="entry name" value="RimM"/>
    <property type="match status" value="1"/>
</dbReference>
<dbReference type="HAMAP" id="MF_00014">
    <property type="entry name" value="Ribosome_mat_RimM"/>
    <property type="match status" value="1"/>
</dbReference>
<dbReference type="Gene3D" id="2.30.30.240">
    <property type="entry name" value="PRC-barrel domain"/>
    <property type="match status" value="1"/>
</dbReference>
<gene>
    <name evidence="5 9" type="primary">rimM</name>
    <name evidence="8" type="ORF">BN580_01739</name>
    <name evidence="9" type="ORF">MR241_04100</name>
</gene>
<proteinExistence type="inferred from homology"/>
<evidence type="ECO:0000256" key="5">
    <source>
        <dbReference type="HAMAP-Rule" id="MF_00014"/>
    </source>
</evidence>
<dbReference type="GO" id="GO:0006364">
    <property type="term" value="P:rRNA processing"/>
    <property type="evidence" value="ECO:0007669"/>
    <property type="project" value="UniProtKB-UniRule"/>
</dbReference>
<evidence type="ECO:0000259" key="6">
    <source>
        <dbReference type="Pfam" id="PF01782"/>
    </source>
</evidence>
<evidence type="ECO:0000313" key="9">
    <source>
        <dbReference type="EMBL" id="MCI5755458.1"/>
    </source>
</evidence>
<dbReference type="SUPFAM" id="SSF50447">
    <property type="entry name" value="Translation proteins"/>
    <property type="match status" value="1"/>
</dbReference>
<comment type="subunit">
    <text evidence="5">Binds ribosomal protein uS19.</text>
</comment>
<comment type="caution">
    <text evidence="8">The sequence shown here is derived from an EMBL/GenBank/DDBJ whole genome shotgun (WGS) entry which is preliminary data.</text>
</comment>
<accession>R6TZ39</accession>
<keyword evidence="1 5" id="KW-0963">Cytoplasm</keyword>
<dbReference type="InterPro" id="IPR011033">
    <property type="entry name" value="PRC_barrel-like_sf"/>
</dbReference>
<dbReference type="GO" id="GO:0043022">
    <property type="term" value="F:ribosome binding"/>
    <property type="evidence" value="ECO:0007669"/>
    <property type="project" value="InterPro"/>
</dbReference>
<feature type="domain" description="RimM N-terminal" evidence="6">
    <location>
        <begin position="7"/>
        <end position="87"/>
    </location>
</feature>
<comment type="similarity">
    <text evidence="5">Belongs to the RimM family.</text>
</comment>
<evidence type="ECO:0000256" key="4">
    <source>
        <dbReference type="ARBA" id="ARBA00023186"/>
    </source>
</evidence>
<dbReference type="InterPro" id="IPR009000">
    <property type="entry name" value="Transl_B-barrel_sf"/>
</dbReference>
<sequence>MRKYIETGRITRPHGINGAVRAEAWCDSPAVLAGLGTVYTEKNGTYTGVRIAKGSVQKDHVILKLEGTDTPEAAERLRGTVIYADRNDIPVREGAFLIDDLKGLDVTDFSSGKLYGTLTDVIQGAAGDIYEIATGKGSVLVPAVKEFVKSIDPEKGIVIAPIPGMFDED</sequence>
<dbReference type="PANTHER" id="PTHR33692">
    <property type="entry name" value="RIBOSOME MATURATION FACTOR RIMM"/>
    <property type="match status" value="1"/>
</dbReference>
<dbReference type="InterPro" id="IPR036976">
    <property type="entry name" value="RimM_N_sf"/>
</dbReference>
<dbReference type="GO" id="GO:0042274">
    <property type="term" value="P:ribosomal small subunit biogenesis"/>
    <property type="evidence" value="ECO:0007669"/>
    <property type="project" value="UniProtKB-UniRule"/>
</dbReference>
<comment type="subcellular location">
    <subcellularLocation>
        <location evidence="5">Cytoplasm</location>
    </subcellularLocation>
</comment>
<dbReference type="Pfam" id="PF24986">
    <property type="entry name" value="PRC_RimM"/>
    <property type="match status" value="1"/>
</dbReference>
<evidence type="ECO:0000256" key="2">
    <source>
        <dbReference type="ARBA" id="ARBA00022517"/>
    </source>
</evidence>
<reference evidence="8" key="1">
    <citation type="submission" date="2012-11" db="EMBL/GenBank/DDBJ databases">
        <title>Dependencies among metagenomic species, viruses, plasmids and units of genetic variation.</title>
        <authorList>
            <person name="Nielsen H.B."/>
            <person name="Almeida M."/>
            <person name="Juncker A.S."/>
            <person name="Rasmussen S."/>
            <person name="Li J."/>
            <person name="Sunagawa S."/>
            <person name="Plichta D."/>
            <person name="Gautier L."/>
            <person name="Le Chatelier E."/>
            <person name="Peletier E."/>
            <person name="Bonde I."/>
            <person name="Nielsen T."/>
            <person name="Manichanh C."/>
            <person name="Arumugam M."/>
            <person name="Batto J."/>
            <person name="Santos M.B.Q.D."/>
            <person name="Blom N."/>
            <person name="Borruel N."/>
            <person name="Burgdorf K.S."/>
            <person name="Boumezbeur F."/>
            <person name="Casellas F."/>
            <person name="Dore J."/>
            <person name="Guarner F."/>
            <person name="Hansen T."/>
            <person name="Hildebrand F."/>
            <person name="Kaas R.S."/>
            <person name="Kennedy S."/>
            <person name="Kristiansen K."/>
            <person name="Kultima J.R."/>
            <person name="Leonard P."/>
            <person name="Levenez F."/>
            <person name="Lund O."/>
            <person name="Moumen B."/>
            <person name="Le Paslier D."/>
            <person name="Pons N."/>
            <person name="Pedersen O."/>
            <person name="Prifti E."/>
            <person name="Qin J."/>
            <person name="Raes J."/>
            <person name="Tap J."/>
            <person name="Tims S."/>
            <person name="Ussery D.W."/>
            <person name="Yamada T."/>
            <person name="MetaHit consortium"/>
            <person name="Renault P."/>
            <person name="Sicheritz-Ponten T."/>
            <person name="Bork P."/>
            <person name="Wang J."/>
            <person name="Brunak S."/>
            <person name="Ehrlich S.D."/>
        </authorList>
    </citation>
    <scope>NUCLEOTIDE SEQUENCE [LARGE SCALE GENOMIC DNA]</scope>
</reference>
<dbReference type="EMBL" id="JALEMU010000067">
    <property type="protein sequence ID" value="MCI5755458.1"/>
    <property type="molecule type" value="Genomic_DNA"/>
</dbReference>
<dbReference type="AlphaFoldDB" id="R6TZ39"/>
<organism evidence="8 10">
    <name type="scientific">Candidatus Colimorpha enterica</name>
    <dbReference type="NCBI Taxonomy" id="3083063"/>
    <lineage>
        <taxon>Bacteria</taxon>
        <taxon>Pseudomonadati</taxon>
        <taxon>Bacteroidota</taxon>
        <taxon>Bacteroidia</taxon>
        <taxon>Bacteroidales</taxon>
        <taxon>Candidatus Colimorpha</taxon>
    </lineage>
</organism>
<comment type="domain">
    <text evidence="5">The PRC barrel domain binds ribosomal protein uS19.</text>
</comment>
<name>R6TZ39_9BACT</name>
<dbReference type="GO" id="GO:0005840">
    <property type="term" value="C:ribosome"/>
    <property type="evidence" value="ECO:0007669"/>
    <property type="project" value="InterPro"/>
</dbReference>